<dbReference type="HOGENOM" id="CLU_1161517_0_0_1"/>
<accession>A0A0C3BPI6</accession>
<dbReference type="SUPFAM" id="SSF55729">
    <property type="entry name" value="Acyl-CoA N-acyltransferases (Nat)"/>
    <property type="match status" value="1"/>
</dbReference>
<dbReference type="OrthoDB" id="5372118at2759"/>
<dbReference type="GO" id="GO:0016747">
    <property type="term" value="F:acyltransferase activity, transferring groups other than amino-acyl groups"/>
    <property type="evidence" value="ECO:0007669"/>
    <property type="project" value="InterPro"/>
</dbReference>
<protein>
    <recommendedName>
        <fullName evidence="1">GCN5-related N-acetyltransferase Rv2170-like domain-containing protein</fullName>
    </recommendedName>
</protein>
<dbReference type="InterPro" id="IPR016181">
    <property type="entry name" value="Acyl_CoA_acyltransferase"/>
</dbReference>
<dbReference type="Gene3D" id="3.40.630.30">
    <property type="match status" value="1"/>
</dbReference>
<sequence length="239" mass="26560">MFPTYAPRDLRTHLNPYSHNRVQVSAADLTDDVKMTEDHYVAYGGFSEVSKGQWTDSSAEVAIKTPVQSDIRPAVESDIRNLAELCFGLALGSAPFVLTKDGAGKEAELLMQDKQVWVHQIQRDGDPAELASIVCTTRPSSTVTAITKVYTNPKWRKLGCAERLVRRVCKHFLKTKESVVLYVARDNKTTASSVGLNIVWQVVWLAIGCHFAGGCVPCRQLAGRWQKDKNVWAEPGRTK</sequence>
<reference evidence="3" key="2">
    <citation type="submission" date="2015-01" db="EMBL/GenBank/DDBJ databases">
        <title>Evolutionary Origins and Diversification of the Mycorrhizal Mutualists.</title>
        <authorList>
            <consortium name="DOE Joint Genome Institute"/>
            <consortium name="Mycorrhizal Genomics Consortium"/>
            <person name="Kohler A."/>
            <person name="Kuo A."/>
            <person name="Nagy L.G."/>
            <person name="Floudas D."/>
            <person name="Copeland A."/>
            <person name="Barry K.W."/>
            <person name="Cichocki N."/>
            <person name="Veneault-Fourrey C."/>
            <person name="LaButti K."/>
            <person name="Lindquist E.A."/>
            <person name="Lipzen A."/>
            <person name="Lundell T."/>
            <person name="Morin E."/>
            <person name="Murat C."/>
            <person name="Riley R."/>
            <person name="Ohm R."/>
            <person name="Sun H."/>
            <person name="Tunlid A."/>
            <person name="Henrissat B."/>
            <person name="Grigoriev I.V."/>
            <person name="Hibbett D.S."/>
            <person name="Martin F."/>
        </authorList>
    </citation>
    <scope>NUCLEOTIDE SEQUENCE [LARGE SCALE GENOMIC DNA]</scope>
    <source>
        <strain evidence="3">F 1598</strain>
    </source>
</reference>
<evidence type="ECO:0000313" key="3">
    <source>
        <dbReference type="Proteomes" id="UP000054166"/>
    </source>
</evidence>
<organism evidence="2 3">
    <name type="scientific">Piloderma croceum (strain F 1598)</name>
    <dbReference type="NCBI Taxonomy" id="765440"/>
    <lineage>
        <taxon>Eukaryota</taxon>
        <taxon>Fungi</taxon>
        <taxon>Dikarya</taxon>
        <taxon>Basidiomycota</taxon>
        <taxon>Agaricomycotina</taxon>
        <taxon>Agaricomycetes</taxon>
        <taxon>Agaricomycetidae</taxon>
        <taxon>Atheliales</taxon>
        <taxon>Atheliaceae</taxon>
        <taxon>Piloderma</taxon>
    </lineage>
</organism>
<dbReference type="Proteomes" id="UP000054166">
    <property type="component" value="Unassembled WGS sequence"/>
</dbReference>
<evidence type="ECO:0000259" key="1">
    <source>
        <dbReference type="Pfam" id="PF08445"/>
    </source>
</evidence>
<name>A0A0C3BPI6_PILCF</name>
<dbReference type="Pfam" id="PF08445">
    <property type="entry name" value="FR47"/>
    <property type="match status" value="1"/>
</dbReference>
<proteinExistence type="predicted"/>
<dbReference type="InParanoid" id="A0A0C3BPI6"/>
<dbReference type="EMBL" id="KN832977">
    <property type="protein sequence ID" value="KIM88408.1"/>
    <property type="molecule type" value="Genomic_DNA"/>
</dbReference>
<feature type="domain" description="GCN5-related N-acetyltransferase Rv2170-like" evidence="1">
    <location>
        <begin position="138"/>
        <end position="190"/>
    </location>
</feature>
<gene>
    <name evidence="2" type="ORF">PILCRDRAFT_814304</name>
</gene>
<keyword evidence="3" id="KW-1185">Reference proteome</keyword>
<evidence type="ECO:0000313" key="2">
    <source>
        <dbReference type="EMBL" id="KIM88408.1"/>
    </source>
</evidence>
<dbReference type="AlphaFoldDB" id="A0A0C3BPI6"/>
<reference evidence="2 3" key="1">
    <citation type="submission" date="2014-04" db="EMBL/GenBank/DDBJ databases">
        <authorList>
            <consortium name="DOE Joint Genome Institute"/>
            <person name="Kuo A."/>
            <person name="Tarkka M."/>
            <person name="Buscot F."/>
            <person name="Kohler A."/>
            <person name="Nagy L.G."/>
            <person name="Floudas D."/>
            <person name="Copeland A."/>
            <person name="Barry K.W."/>
            <person name="Cichocki N."/>
            <person name="Veneault-Fourrey C."/>
            <person name="LaButti K."/>
            <person name="Lindquist E.A."/>
            <person name="Lipzen A."/>
            <person name="Lundell T."/>
            <person name="Morin E."/>
            <person name="Murat C."/>
            <person name="Sun H."/>
            <person name="Tunlid A."/>
            <person name="Henrissat B."/>
            <person name="Grigoriev I.V."/>
            <person name="Hibbett D.S."/>
            <person name="Martin F."/>
            <person name="Nordberg H.P."/>
            <person name="Cantor M.N."/>
            <person name="Hua S.X."/>
        </authorList>
    </citation>
    <scope>NUCLEOTIDE SEQUENCE [LARGE SCALE GENOMIC DNA]</scope>
    <source>
        <strain evidence="2 3">F 1598</strain>
    </source>
</reference>
<dbReference type="InterPro" id="IPR013653">
    <property type="entry name" value="GCN5-like_dom"/>
</dbReference>